<evidence type="ECO:0000313" key="4">
    <source>
        <dbReference type="EMBL" id="KRK34620.1"/>
    </source>
</evidence>
<dbReference type="GO" id="GO:0046677">
    <property type="term" value="P:response to antibiotic"/>
    <property type="evidence" value="ECO:0007669"/>
    <property type="project" value="InterPro"/>
</dbReference>
<dbReference type="SUPFAM" id="SSF56601">
    <property type="entry name" value="beta-lactamase/transpeptidase-like"/>
    <property type="match status" value="1"/>
</dbReference>
<dbReference type="GO" id="GO:0008800">
    <property type="term" value="F:beta-lactamase activity"/>
    <property type="evidence" value="ECO:0007669"/>
    <property type="project" value="InterPro"/>
</dbReference>
<feature type="signal peptide" evidence="2">
    <location>
        <begin position="1"/>
        <end position="23"/>
    </location>
</feature>
<dbReference type="PANTHER" id="PTHR35333:SF3">
    <property type="entry name" value="BETA-LACTAMASE-TYPE TRANSPEPTIDASE FOLD CONTAINING PROTEIN"/>
    <property type="match status" value="1"/>
</dbReference>
<proteinExistence type="predicted"/>
<evidence type="ECO:0000256" key="1">
    <source>
        <dbReference type="SAM" id="MobiDB-lite"/>
    </source>
</evidence>
<dbReference type="Proteomes" id="UP000051461">
    <property type="component" value="Unassembled WGS sequence"/>
</dbReference>
<evidence type="ECO:0000313" key="5">
    <source>
        <dbReference type="Proteomes" id="UP000051461"/>
    </source>
</evidence>
<evidence type="ECO:0000259" key="3">
    <source>
        <dbReference type="Pfam" id="PF13354"/>
    </source>
</evidence>
<feature type="domain" description="Beta-lactamase class A catalytic" evidence="3">
    <location>
        <begin position="100"/>
        <end position="292"/>
    </location>
</feature>
<evidence type="ECO:0000256" key="2">
    <source>
        <dbReference type="SAM" id="SignalP"/>
    </source>
</evidence>
<name>A0A0R1GKJ0_9LACO</name>
<feature type="region of interest" description="Disordered" evidence="1">
    <location>
        <begin position="25"/>
        <end position="62"/>
    </location>
</feature>
<dbReference type="STRING" id="1423726.FC07_GL000370"/>
<protein>
    <submittedName>
        <fullName evidence="4">Beta-lactamase</fullName>
    </submittedName>
</protein>
<dbReference type="PATRIC" id="fig|1423726.3.peg.387"/>
<sequence length="318" mass="33888">MKKLLLLGSLLCGLTLISSGCQRKSTNTAKNNSSRQAQVAVSQSNATSHTKQSTTTTTDTFPTAKVRQTVQQTVGHLSGDTSVYIAPTRGTGAVSIRPQPQRSASSIKLFILTAAYAHHLDLQATHTLTAAEQVGGTGVLQTMAAGTQLTYQEILTKMITDSDNTATNIIIDQLGGVTKVNQEIQALGATQTTLRRKMLDTQALANGKDNTTTAKDMGVLLTKLYNHQCLGTTDDNAILSILAQTKNHEKLPAQLPTGTTIYNKTGEYPDYGVQNDAALIKNNKGAFVAVVLSQNGQQAQQISAMSDLGLKLYQLLLA</sequence>
<comment type="caution">
    <text evidence="4">The sequence shown here is derived from an EMBL/GenBank/DDBJ whole genome shotgun (WGS) entry which is preliminary data.</text>
</comment>
<reference evidence="4 5" key="1">
    <citation type="journal article" date="2015" name="Genome Announc.">
        <title>Expanding the biotechnology potential of lactobacilli through comparative genomics of 213 strains and associated genera.</title>
        <authorList>
            <person name="Sun Z."/>
            <person name="Harris H.M."/>
            <person name="McCann A."/>
            <person name="Guo C."/>
            <person name="Argimon S."/>
            <person name="Zhang W."/>
            <person name="Yang X."/>
            <person name="Jeffery I.B."/>
            <person name="Cooney J.C."/>
            <person name="Kagawa T.F."/>
            <person name="Liu W."/>
            <person name="Song Y."/>
            <person name="Salvetti E."/>
            <person name="Wrobel A."/>
            <person name="Rasinkangas P."/>
            <person name="Parkhill J."/>
            <person name="Rea M.C."/>
            <person name="O'Sullivan O."/>
            <person name="Ritari J."/>
            <person name="Douillard F.P."/>
            <person name="Paul Ross R."/>
            <person name="Yang R."/>
            <person name="Briner A.E."/>
            <person name="Felis G.E."/>
            <person name="de Vos W.M."/>
            <person name="Barrangou R."/>
            <person name="Klaenhammer T.R."/>
            <person name="Caufield P.W."/>
            <person name="Cui Y."/>
            <person name="Zhang H."/>
            <person name="O'Toole P.W."/>
        </authorList>
    </citation>
    <scope>NUCLEOTIDE SEQUENCE [LARGE SCALE GENOMIC DNA]</scope>
    <source>
        <strain evidence="4 5">DSM 20003</strain>
    </source>
</reference>
<organism evidence="4 5">
    <name type="scientific">Loigolactobacillus bifermentans DSM 20003</name>
    <dbReference type="NCBI Taxonomy" id="1423726"/>
    <lineage>
        <taxon>Bacteria</taxon>
        <taxon>Bacillati</taxon>
        <taxon>Bacillota</taxon>
        <taxon>Bacilli</taxon>
        <taxon>Lactobacillales</taxon>
        <taxon>Lactobacillaceae</taxon>
        <taxon>Loigolactobacillus</taxon>
    </lineage>
</organism>
<keyword evidence="5" id="KW-1185">Reference proteome</keyword>
<accession>A0A0R1GKJ0</accession>
<gene>
    <name evidence="4" type="ORF">FC07_GL000370</name>
</gene>
<feature type="compositionally biased region" description="Low complexity" evidence="1">
    <location>
        <begin position="32"/>
        <end position="62"/>
    </location>
</feature>
<feature type="chain" id="PRO_5006404565" evidence="2">
    <location>
        <begin position="24"/>
        <end position="318"/>
    </location>
</feature>
<dbReference type="InterPro" id="IPR012338">
    <property type="entry name" value="Beta-lactam/transpept-like"/>
</dbReference>
<dbReference type="AlphaFoldDB" id="A0A0R1GKJ0"/>
<dbReference type="Gene3D" id="3.40.710.10">
    <property type="entry name" value="DD-peptidase/beta-lactamase superfamily"/>
    <property type="match status" value="1"/>
</dbReference>
<dbReference type="PANTHER" id="PTHR35333">
    <property type="entry name" value="BETA-LACTAMASE"/>
    <property type="match status" value="1"/>
</dbReference>
<dbReference type="EMBL" id="AZDA01000090">
    <property type="protein sequence ID" value="KRK34620.1"/>
    <property type="molecule type" value="Genomic_DNA"/>
</dbReference>
<dbReference type="GO" id="GO:0030655">
    <property type="term" value="P:beta-lactam antibiotic catabolic process"/>
    <property type="evidence" value="ECO:0007669"/>
    <property type="project" value="InterPro"/>
</dbReference>
<dbReference type="Pfam" id="PF13354">
    <property type="entry name" value="Beta-lactamase2"/>
    <property type="match status" value="1"/>
</dbReference>
<dbReference type="PROSITE" id="PS51257">
    <property type="entry name" value="PROKAR_LIPOPROTEIN"/>
    <property type="match status" value="1"/>
</dbReference>
<dbReference type="InterPro" id="IPR000871">
    <property type="entry name" value="Beta-lactam_class-A"/>
</dbReference>
<dbReference type="RefSeq" id="WP_057904881.1">
    <property type="nucleotide sequence ID" value="NZ_AZDA01000090.1"/>
</dbReference>
<dbReference type="OrthoDB" id="9775096at2"/>
<keyword evidence="2" id="KW-0732">Signal</keyword>
<dbReference type="InterPro" id="IPR045155">
    <property type="entry name" value="Beta-lactam_cat"/>
</dbReference>